<dbReference type="OrthoDB" id="6220758at2759"/>
<dbReference type="Gene3D" id="3.30.420.40">
    <property type="match status" value="2"/>
</dbReference>
<dbReference type="RefSeq" id="XP_020075088.1">
    <property type="nucleotide sequence ID" value="XM_020218900.1"/>
</dbReference>
<name>A0A1E4RFL7_9ASCO</name>
<dbReference type="GO" id="GO:0005737">
    <property type="term" value="C:cytoplasm"/>
    <property type="evidence" value="ECO:0007669"/>
    <property type="project" value="UniProtKB-SubCell"/>
</dbReference>
<evidence type="ECO:0000256" key="6">
    <source>
        <dbReference type="ARBA" id="ARBA00022853"/>
    </source>
</evidence>
<dbReference type="PANTHER" id="PTHR11937">
    <property type="entry name" value="ACTIN"/>
    <property type="match status" value="1"/>
</dbReference>
<evidence type="ECO:0000256" key="12">
    <source>
        <dbReference type="ARBA" id="ARBA00073820"/>
    </source>
</evidence>
<keyword evidence="10" id="KW-0539">Nucleus</keyword>
<dbReference type="Pfam" id="PF00022">
    <property type="entry name" value="Actin"/>
    <property type="match status" value="1"/>
</dbReference>
<reference evidence="14" key="1">
    <citation type="submission" date="2016-05" db="EMBL/GenBank/DDBJ databases">
        <title>Comparative genomics of biotechnologically important yeasts.</title>
        <authorList>
            <consortium name="DOE Joint Genome Institute"/>
            <person name="Riley R."/>
            <person name="Haridas S."/>
            <person name="Wolfe K.H."/>
            <person name="Lopes M.R."/>
            <person name="Hittinger C.T."/>
            <person name="Goker M."/>
            <person name="Salamov A."/>
            <person name="Wisecaver J."/>
            <person name="Long T.M."/>
            <person name="Aerts A.L."/>
            <person name="Barry K."/>
            <person name="Choi C."/>
            <person name="Clum A."/>
            <person name="Coughlan A.Y."/>
            <person name="Deshpande S."/>
            <person name="Douglass A.P."/>
            <person name="Hanson S.J."/>
            <person name="Klenk H.-P."/>
            <person name="Labutti K."/>
            <person name="Lapidus A."/>
            <person name="Lindquist E."/>
            <person name="Lipzen A."/>
            <person name="Meier-Kolthoff J.P."/>
            <person name="Ohm R.A."/>
            <person name="Otillar R.P."/>
            <person name="Pangilinan J."/>
            <person name="Peng Y."/>
            <person name="Rokas A."/>
            <person name="Rosa C.A."/>
            <person name="Scheuner C."/>
            <person name="Sibirny A.A."/>
            <person name="Slot J.C."/>
            <person name="Stielow J.B."/>
            <person name="Sun H."/>
            <person name="Kurtzman C.P."/>
            <person name="Blackwell M."/>
            <person name="Grigoriev I.V."/>
            <person name="Jeffries T.W."/>
        </authorList>
    </citation>
    <scope>NUCLEOTIDE SEQUENCE [LARGE SCALE GENOMIC DNA]</scope>
    <source>
        <strain evidence="14">NRRL Y-1933</strain>
    </source>
</reference>
<dbReference type="GeneID" id="30993450"/>
<evidence type="ECO:0000256" key="3">
    <source>
        <dbReference type="ARBA" id="ARBA00005665"/>
    </source>
</evidence>
<keyword evidence="8" id="KW-0010">Activator</keyword>
<keyword evidence="14" id="KW-1185">Reference proteome</keyword>
<evidence type="ECO:0000313" key="13">
    <source>
        <dbReference type="EMBL" id="ODV66021.1"/>
    </source>
</evidence>
<evidence type="ECO:0000256" key="9">
    <source>
        <dbReference type="ARBA" id="ARBA00023163"/>
    </source>
</evidence>
<organism evidence="13 14">
    <name type="scientific">Hyphopichia burtonii NRRL Y-1933</name>
    <dbReference type="NCBI Taxonomy" id="984485"/>
    <lineage>
        <taxon>Eukaryota</taxon>
        <taxon>Fungi</taxon>
        <taxon>Dikarya</taxon>
        <taxon>Ascomycota</taxon>
        <taxon>Saccharomycotina</taxon>
        <taxon>Pichiomycetes</taxon>
        <taxon>Debaryomycetaceae</taxon>
        <taxon>Hyphopichia</taxon>
    </lineage>
</organism>
<keyword evidence="7" id="KW-0805">Transcription regulation</keyword>
<evidence type="ECO:0000256" key="2">
    <source>
        <dbReference type="ARBA" id="ARBA00004496"/>
    </source>
</evidence>
<keyword evidence="6" id="KW-0156">Chromatin regulator</keyword>
<dbReference type="GO" id="GO:0006325">
    <property type="term" value="P:chromatin organization"/>
    <property type="evidence" value="ECO:0007669"/>
    <property type="project" value="UniProtKB-KW"/>
</dbReference>
<accession>A0A1E4RFL7</accession>
<comment type="function">
    <text evidence="11">Component of the SWR1 complex which mediates the ATP-dependent exchange of histone H2A for the H2A variant HZT1 leading to transcriptional regulation of selected genes by chromatin remodeling. Involved in chromosome stability.</text>
</comment>
<gene>
    <name evidence="13" type="ORF">HYPBUDRAFT_112390</name>
</gene>
<keyword evidence="5" id="KW-0963">Cytoplasm</keyword>
<comment type="subcellular location">
    <subcellularLocation>
        <location evidence="2">Cytoplasm</location>
    </subcellularLocation>
    <subcellularLocation>
        <location evidence="1">Nucleus</location>
    </subcellularLocation>
</comment>
<sequence length="417" mass="47902">MSQQYLVVDNGSYSIKAGFSTGDYNENNALNALKTQNSISRTKDGLIYIGNDYLTQTNNYSGINIKRPHEQGHLTSWETEKPIWDYTLDKLSPKKELDLSSIHLTLTETPFQLPQLSINTDQIIFEEYGFNEYYRCAPASLAPWLNKTEAEPNDFNLIIDSGFQSTWIIPVIYQKVWWKGVKKLPIGGKLLNGLLRDLISFRHYDITDEPLLINTIKEQTCFVANDFNKILQNKLDSKCEFVLPDFKTTITGYVRTKDTELSQDVQSLKLFDERFSVPESIFHPEVIFDNNSTSANNSMIQSTPFKNIIDLIVESIMSCPEITRPLLSGNITFVGGTTNLSNFKERILYELKKELPGDWIVKSKPNLFKNYDEVNWHGGLNLVNNDIIDKLSISRKEYFEHGSNWCQNHFGFENIIN</sequence>
<dbReference type="InterPro" id="IPR004000">
    <property type="entry name" value="Actin"/>
</dbReference>
<dbReference type="GO" id="GO:0005634">
    <property type="term" value="C:nucleus"/>
    <property type="evidence" value="ECO:0007669"/>
    <property type="project" value="UniProtKB-SubCell"/>
</dbReference>
<dbReference type="SMART" id="SM00268">
    <property type="entry name" value="ACTIN"/>
    <property type="match status" value="1"/>
</dbReference>
<dbReference type="CDD" id="cd10210">
    <property type="entry name" value="ASKHA_NBD_Arp6"/>
    <property type="match status" value="1"/>
</dbReference>
<evidence type="ECO:0000256" key="5">
    <source>
        <dbReference type="ARBA" id="ARBA00022490"/>
    </source>
</evidence>
<comment type="similarity">
    <text evidence="3">Belongs to the actin family. ARP6 subfamily.</text>
</comment>
<evidence type="ECO:0000256" key="7">
    <source>
        <dbReference type="ARBA" id="ARBA00023015"/>
    </source>
</evidence>
<proteinExistence type="inferred from homology"/>
<dbReference type="AlphaFoldDB" id="A0A1E4RFL7"/>
<dbReference type="FunFam" id="3.90.640.10:FF:000040">
    <property type="entry name" value="Actin-like protein ARP6"/>
    <property type="match status" value="1"/>
</dbReference>
<dbReference type="SUPFAM" id="SSF53067">
    <property type="entry name" value="Actin-like ATPase domain"/>
    <property type="match status" value="2"/>
</dbReference>
<protein>
    <recommendedName>
        <fullName evidence="4">Actin-like protein ARP6</fullName>
    </recommendedName>
    <alternativeName>
        <fullName evidence="12">Actin-like protein arp6</fullName>
    </alternativeName>
</protein>
<evidence type="ECO:0000313" key="14">
    <source>
        <dbReference type="Proteomes" id="UP000095085"/>
    </source>
</evidence>
<keyword evidence="9" id="KW-0804">Transcription</keyword>
<evidence type="ECO:0000256" key="8">
    <source>
        <dbReference type="ARBA" id="ARBA00023159"/>
    </source>
</evidence>
<dbReference type="EMBL" id="KV454543">
    <property type="protein sequence ID" value="ODV66021.1"/>
    <property type="molecule type" value="Genomic_DNA"/>
</dbReference>
<evidence type="ECO:0000256" key="10">
    <source>
        <dbReference type="ARBA" id="ARBA00023242"/>
    </source>
</evidence>
<dbReference type="STRING" id="984485.A0A1E4RFL7"/>
<evidence type="ECO:0000256" key="4">
    <source>
        <dbReference type="ARBA" id="ARBA00018633"/>
    </source>
</evidence>
<evidence type="ECO:0000256" key="1">
    <source>
        <dbReference type="ARBA" id="ARBA00004123"/>
    </source>
</evidence>
<dbReference type="InterPro" id="IPR043129">
    <property type="entry name" value="ATPase_NBD"/>
</dbReference>
<evidence type="ECO:0000256" key="11">
    <source>
        <dbReference type="ARBA" id="ARBA00025222"/>
    </source>
</evidence>
<dbReference type="Proteomes" id="UP000095085">
    <property type="component" value="Unassembled WGS sequence"/>
</dbReference>
<dbReference type="Gene3D" id="3.90.640.10">
    <property type="entry name" value="Actin, Chain A, domain 4"/>
    <property type="match status" value="1"/>
</dbReference>